<feature type="active site" description="Charge relay system" evidence="5 6">
    <location>
        <position position="60"/>
    </location>
</feature>
<proteinExistence type="inferred from homology"/>
<dbReference type="GO" id="GO:0016485">
    <property type="term" value="P:protein processing"/>
    <property type="evidence" value="ECO:0007669"/>
    <property type="project" value="TreeGrafter"/>
</dbReference>
<feature type="active site" description="Charge relay system" evidence="5 6">
    <location>
        <position position="335"/>
    </location>
</feature>
<dbReference type="RefSeq" id="WP_185780744.1">
    <property type="nucleotide sequence ID" value="NZ_JACJUU010000022.1"/>
</dbReference>
<feature type="domain" description="Autotransporter" evidence="8">
    <location>
        <begin position="724"/>
        <end position="1008"/>
    </location>
</feature>
<keyword evidence="10" id="KW-1185">Reference proteome</keyword>
<evidence type="ECO:0000256" key="7">
    <source>
        <dbReference type="SAM" id="SignalP"/>
    </source>
</evidence>
<dbReference type="GO" id="GO:0005886">
    <property type="term" value="C:plasma membrane"/>
    <property type="evidence" value="ECO:0007669"/>
    <property type="project" value="TreeGrafter"/>
</dbReference>
<keyword evidence="1 6" id="KW-0645">Protease</keyword>
<dbReference type="SUPFAM" id="SSF52743">
    <property type="entry name" value="Subtilisin-like"/>
    <property type="match status" value="1"/>
</dbReference>
<evidence type="ECO:0000256" key="4">
    <source>
        <dbReference type="ARBA" id="ARBA00022825"/>
    </source>
</evidence>
<feature type="signal peptide" evidence="7">
    <location>
        <begin position="1"/>
        <end position="19"/>
    </location>
</feature>
<dbReference type="PROSITE" id="PS00138">
    <property type="entry name" value="SUBTILASE_SER"/>
    <property type="match status" value="1"/>
</dbReference>
<dbReference type="AlphaFoldDB" id="A0A842HSA8"/>
<evidence type="ECO:0000259" key="8">
    <source>
        <dbReference type="PROSITE" id="PS51208"/>
    </source>
</evidence>
<organism evidence="9 10">
    <name type="scientific">Pusillimonas minor</name>
    <dbReference type="NCBI Taxonomy" id="2697024"/>
    <lineage>
        <taxon>Bacteria</taxon>
        <taxon>Pseudomonadati</taxon>
        <taxon>Pseudomonadota</taxon>
        <taxon>Betaproteobacteria</taxon>
        <taxon>Burkholderiales</taxon>
        <taxon>Alcaligenaceae</taxon>
        <taxon>Pusillimonas</taxon>
    </lineage>
</organism>
<dbReference type="GO" id="GO:0004252">
    <property type="term" value="F:serine-type endopeptidase activity"/>
    <property type="evidence" value="ECO:0007669"/>
    <property type="project" value="UniProtKB-UniRule"/>
</dbReference>
<protein>
    <submittedName>
        <fullName evidence="9">Autotransporter domain-containing protein</fullName>
    </submittedName>
</protein>
<dbReference type="CDD" id="cd04848">
    <property type="entry name" value="Peptidases_S8_Autotransporter_serine_protease_like"/>
    <property type="match status" value="1"/>
</dbReference>
<dbReference type="InterPro" id="IPR011050">
    <property type="entry name" value="Pectin_lyase_fold/virulence"/>
</dbReference>
<dbReference type="InterPro" id="IPR000209">
    <property type="entry name" value="Peptidase_S8/S53_dom"/>
</dbReference>
<dbReference type="InterPro" id="IPR036852">
    <property type="entry name" value="Peptidase_S8/S53_dom_sf"/>
</dbReference>
<dbReference type="SUPFAM" id="SSF51126">
    <property type="entry name" value="Pectin lyase-like"/>
    <property type="match status" value="1"/>
</dbReference>
<dbReference type="GO" id="GO:0019867">
    <property type="term" value="C:outer membrane"/>
    <property type="evidence" value="ECO:0007669"/>
    <property type="project" value="InterPro"/>
</dbReference>
<dbReference type="PROSITE" id="PS00136">
    <property type="entry name" value="SUBTILASE_ASP"/>
    <property type="match status" value="1"/>
</dbReference>
<accession>A0A842HSA8</accession>
<evidence type="ECO:0000256" key="2">
    <source>
        <dbReference type="ARBA" id="ARBA00022729"/>
    </source>
</evidence>
<dbReference type="EMBL" id="JACJUU010000022">
    <property type="protein sequence ID" value="MBC2771133.1"/>
    <property type="molecule type" value="Genomic_DNA"/>
</dbReference>
<feature type="active site" description="Charge relay system" evidence="5 6">
    <location>
        <position position="97"/>
    </location>
</feature>
<dbReference type="InterPro" id="IPR036709">
    <property type="entry name" value="Autotransporte_beta_dom_sf"/>
</dbReference>
<gene>
    <name evidence="9" type="ORF">GTU67_14605</name>
</gene>
<dbReference type="SMART" id="SM00869">
    <property type="entry name" value="Autotransporter"/>
    <property type="match status" value="1"/>
</dbReference>
<dbReference type="Pfam" id="PF12951">
    <property type="entry name" value="PATR"/>
    <property type="match status" value="1"/>
</dbReference>
<dbReference type="Pfam" id="PF00082">
    <property type="entry name" value="Peptidase_S8"/>
    <property type="match status" value="1"/>
</dbReference>
<dbReference type="SUPFAM" id="SSF103515">
    <property type="entry name" value="Autotransporter"/>
    <property type="match status" value="1"/>
</dbReference>
<reference evidence="9 10" key="1">
    <citation type="submission" date="2020-08" db="EMBL/GenBank/DDBJ databases">
        <title>Paraeoetvoesia sp. YC-7-48 draft genome sequence.</title>
        <authorList>
            <person name="Yao L."/>
        </authorList>
    </citation>
    <scope>NUCLEOTIDE SEQUENCE [LARGE SCALE GENOMIC DNA]</scope>
    <source>
        <strain evidence="10">YC-7-48</strain>
    </source>
</reference>
<dbReference type="InterPro" id="IPR023828">
    <property type="entry name" value="Peptidase_S8_Ser-AS"/>
</dbReference>
<comment type="similarity">
    <text evidence="6">Belongs to the peptidase S8 family.</text>
</comment>
<evidence type="ECO:0000256" key="6">
    <source>
        <dbReference type="PROSITE-ProRule" id="PRU01240"/>
    </source>
</evidence>
<sequence length="1008" mass="105922">MHRLLTVSLLAVVTAFHSAGHTQNYDTQEYRNQTGLDLIKAGDAYRLGYTGRGVTIGVVDSGIVPWHPEFAGQIVGGYDFMLSQPVSQANGIDTDGHGSHVSGIMAARRDGVGMHGVAFNAKIFSTRYGADDDDDDDDGVDDFDMGSGPTFFEKAQAVDLVFGKAWNYMARQGLTVINNSVGLNDCALGAPGTATEPCNVKDFGLSTNAGYSGNFKADELFGETILALHRLQDAGTLMVFATGNEAQPHPDILAGMPVLYPELTPNWLAVTAVNVDIDFDSPALAAYANKCGDAKAWCLAAPGSRSTPDANDSDTWEGIWSVNNNGLYIPLPGTSMAAPHATGAAALVKEAFPFFNAYQLQQTLLTTATDLTPSDSHRYDDTFGWGLLNVGKAVLGPAAFVSVFDVNTQGYNATFSNNIGDLSGEGLGAGSLIKRGAGTLTLAGTNSYTGTTTVEGGTLVVAGTNNTGDTIVNGGNLTVDRGGQLNSANNTVNGGKMVVNGDLAIGSTTTVKLNGILGGRGNVGILVNEGTVAPGNSVGTLTVKGDYTQTATSVLEIEVDGNNGFDQLVVEGNAALDGTLALRGGPFRQGVNYNFLSVAGGGGLTGNFAQIDTSLLFLSPSLSVSGTGISLSVARNAQAFAAYTHTANQRNVAAALDPFSANPPTALSSVYDDVLNATARTLPGLMDALSGEIHASVASSLFSQSQLWTASATRRLNQVLTRPDIDQRRPLWVTVQRQWSNMNGANGSADTRSYANGLFLGADTALRNGWHAGAALGAHDTRVDVGERRSRADAHSYTAALYGAKHWPTSENSTLNWRASSAYTYHDLNTRRQLDVGGSQTLKADYHAHQVQAFTELGYAFAANQNLVLEPYARLGWTQLQTSSMRENGGQAALQSGATTDQQGALNLGLRADSEWLLTPTTTARINGGLSWQHTRGNTTATRHMAFANATDVRFSVKGAPVARNALQLALNGAVDVNKSTQIGLNYSGQFGGGNAQNTASLYLNLRY</sequence>
<dbReference type="Pfam" id="PF03797">
    <property type="entry name" value="Autotransporter"/>
    <property type="match status" value="1"/>
</dbReference>
<dbReference type="InterPro" id="IPR013425">
    <property type="entry name" value="Autotrns_rpt"/>
</dbReference>
<comment type="caution">
    <text evidence="9">The sequence shown here is derived from an EMBL/GenBank/DDBJ whole genome shotgun (WGS) entry which is preliminary data.</text>
</comment>
<evidence type="ECO:0000256" key="3">
    <source>
        <dbReference type="ARBA" id="ARBA00022801"/>
    </source>
</evidence>
<keyword evidence="3 6" id="KW-0378">Hydrolase</keyword>
<dbReference type="PRINTS" id="PR00723">
    <property type="entry name" value="SUBTILISIN"/>
</dbReference>
<dbReference type="PROSITE" id="PS51892">
    <property type="entry name" value="SUBTILASE"/>
    <property type="match status" value="1"/>
</dbReference>
<dbReference type="PANTHER" id="PTHR42884">
    <property type="entry name" value="PROPROTEIN CONVERTASE SUBTILISIN/KEXIN-RELATED"/>
    <property type="match status" value="1"/>
</dbReference>
<dbReference type="PROSITE" id="PS51208">
    <property type="entry name" value="AUTOTRANSPORTER"/>
    <property type="match status" value="1"/>
</dbReference>
<dbReference type="Gene3D" id="3.40.50.200">
    <property type="entry name" value="Peptidase S8/S53 domain"/>
    <property type="match status" value="1"/>
</dbReference>
<dbReference type="InterPro" id="IPR023827">
    <property type="entry name" value="Peptidase_S8_Asp-AS"/>
</dbReference>
<evidence type="ECO:0000313" key="9">
    <source>
        <dbReference type="EMBL" id="MBC2771133.1"/>
    </source>
</evidence>
<dbReference type="PANTHER" id="PTHR42884:SF14">
    <property type="entry name" value="NEUROENDOCRINE CONVERTASE 1"/>
    <property type="match status" value="1"/>
</dbReference>
<keyword evidence="2 7" id="KW-0732">Signal</keyword>
<dbReference type="Proteomes" id="UP000545386">
    <property type="component" value="Unassembled WGS sequence"/>
</dbReference>
<dbReference type="InterPro" id="IPR006315">
    <property type="entry name" value="OM_autotransptr_brl_dom"/>
</dbReference>
<evidence type="ECO:0000256" key="5">
    <source>
        <dbReference type="PIRSR" id="PIRSR615500-1"/>
    </source>
</evidence>
<dbReference type="Gene3D" id="2.40.128.130">
    <property type="entry name" value="Autotransporter beta-domain"/>
    <property type="match status" value="1"/>
</dbReference>
<dbReference type="NCBIfam" id="TIGR02601">
    <property type="entry name" value="autotrns_rpt"/>
    <property type="match status" value="1"/>
</dbReference>
<dbReference type="InterPro" id="IPR034061">
    <property type="entry name" value="Peptidases_S8_Autotransporter"/>
</dbReference>
<evidence type="ECO:0000256" key="1">
    <source>
        <dbReference type="ARBA" id="ARBA00022670"/>
    </source>
</evidence>
<evidence type="ECO:0000313" key="10">
    <source>
        <dbReference type="Proteomes" id="UP000545386"/>
    </source>
</evidence>
<keyword evidence="4 6" id="KW-0720">Serine protease</keyword>
<dbReference type="PROSITE" id="PS00137">
    <property type="entry name" value="SUBTILASE_HIS"/>
    <property type="match status" value="1"/>
</dbReference>
<dbReference type="InterPro" id="IPR005546">
    <property type="entry name" value="Autotransporte_beta"/>
</dbReference>
<dbReference type="InterPro" id="IPR015500">
    <property type="entry name" value="Peptidase_S8_subtilisin-rel"/>
</dbReference>
<feature type="chain" id="PRO_5032979033" evidence="7">
    <location>
        <begin position="20"/>
        <end position="1008"/>
    </location>
</feature>
<dbReference type="InterPro" id="IPR022398">
    <property type="entry name" value="Peptidase_S8_His-AS"/>
</dbReference>
<name>A0A842HSA8_9BURK</name>
<dbReference type="NCBIfam" id="TIGR01414">
    <property type="entry name" value="autotrans_barl"/>
    <property type="match status" value="1"/>
</dbReference>